<evidence type="ECO:0000313" key="2">
    <source>
        <dbReference type="EMBL" id="MTH80302.1"/>
    </source>
</evidence>
<sequence length="88" mass="10178">MRGTDEVSGSLFSHVDLEDRIPARHPLRKIRQIVNDALASLGGDFDRLYADLRRPSIAPERLIRASLIQILFSIRSERQLMEQMQYNL</sequence>
<accession>A0A6L6JDW6</accession>
<feature type="non-terminal residue" evidence="2">
    <location>
        <position position="88"/>
    </location>
</feature>
<dbReference type="Proteomes" id="UP000478183">
    <property type="component" value="Unassembled WGS sequence"/>
</dbReference>
<dbReference type="InterPro" id="IPR008490">
    <property type="entry name" value="Transposase_InsH_N"/>
</dbReference>
<protein>
    <submittedName>
        <fullName evidence="2">IS5/IS1182 family transposase</fullName>
    </submittedName>
</protein>
<name>A0A6L6JDW6_9RHOB</name>
<dbReference type="AlphaFoldDB" id="A0A6L6JDW6"/>
<evidence type="ECO:0000313" key="3">
    <source>
        <dbReference type="Proteomes" id="UP000478183"/>
    </source>
</evidence>
<reference evidence="2 3" key="1">
    <citation type="submission" date="2019-11" db="EMBL/GenBank/DDBJ databases">
        <authorList>
            <person name="Dong K."/>
        </authorList>
    </citation>
    <scope>NUCLEOTIDE SEQUENCE [LARGE SCALE GENOMIC DNA]</scope>
    <source>
        <strain evidence="2 3">NBRC 111993</strain>
    </source>
</reference>
<keyword evidence="3" id="KW-1185">Reference proteome</keyword>
<feature type="domain" description="Transposase InsH N-terminal" evidence="1">
    <location>
        <begin position="16"/>
        <end position="88"/>
    </location>
</feature>
<comment type="caution">
    <text evidence="2">The sequence shown here is derived from an EMBL/GenBank/DDBJ whole genome shotgun (WGS) entry which is preliminary data.</text>
</comment>
<proteinExistence type="predicted"/>
<evidence type="ECO:0000259" key="1">
    <source>
        <dbReference type="Pfam" id="PF05598"/>
    </source>
</evidence>
<dbReference type="RefSeq" id="WP_170295358.1">
    <property type="nucleotide sequence ID" value="NZ_WMIE01000041.1"/>
</dbReference>
<gene>
    <name evidence="2" type="ORF">GL286_21670</name>
</gene>
<organism evidence="2 3">
    <name type="scientific">Paracoccus aestuariivivens</name>
    <dbReference type="NCBI Taxonomy" id="1820333"/>
    <lineage>
        <taxon>Bacteria</taxon>
        <taxon>Pseudomonadati</taxon>
        <taxon>Pseudomonadota</taxon>
        <taxon>Alphaproteobacteria</taxon>
        <taxon>Rhodobacterales</taxon>
        <taxon>Paracoccaceae</taxon>
        <taxon>Paracoccus</taxon>
    </lineage>
</organism>
<dbReference type="Pfam" id="PF05598">
    <property type="entry name" value="DUF772"/>
    <property type="match status" value="1"/>
</dbReference>
<dbReference type="EMBL" id="WMIE01000041">
    <property type="protein sequence ID" value="MTH80302.1"/>
    <property type="molecule type" value="Genomic_DNA"/>
</dbReference>